<protein>
    <submittedName>
        <fullName evidence="1">Uncharacterized protein</fullName>
    </submittedName>
</protein>
<dbReference type="AlphaFoldDB" id="A0AAV9J6Z8"/>
<dbReference type="Proteomes" id="UP001324427">
    <property type="component" value="Unassembled WGS sequence"/>
</dbReference>
<sequence>MPAARPHQQPQSATSTGMGFQLHRSALKNDGIPFSVYEVLLKIQQSQVLDLATQLAQEKVKGDYMCAELARRAEKAAAFRAHHQRAAVQTERTYGCKFTQYGFSKHILHGHAGDTTFANLLQQYARHTKQDFRHLELFYDGKMVNLGLAVRAWKGKWSMEVRDREGLRLFPK</sequence>
<keyword evidence="2" id="KW-1185">Reference proteome</keyword>
<dbReference type="EMBL" id="JAVFHQ010000072">
    <property type="protein sequence ID" value="KAK4540177.1"/>
    <property type="molecule type" value="Genomic_DNA"/>
</dbReference>
<organism evidence="1 2">
    <name type="scientific">Oleoguttula mirabilis</name>
    <dbReference type="NCBI Taxonomy" id="1507867"/>
    <lineage>
        <taxon>Eukaryota</taxon>
        <taxon>Fungi</taxon>
        <taxon>Dikarya</taxon>
        <taxon>Ascomycota</taxon>
        <taxon>Pezizomycotina</taxon>
        <taxon>Dothideomycetes</taxon>
        <taxon>Dothideomycetidae</taxon>
        <taxon>Mycosphaerellales</taxon>
        <taxon>Teratosphaeriaceae</taxon>
        <taxon>Oleoguttula</taxon>
    </lineage>
</organism>
<proteinExistence type="predicted"/>
<gene>
    <name evidence="1" type="ORF">LTR36_009675</name>
</gene>
<reference evidence="1 2" key="1">
    <citation type="submission" date="2021-11" db="EMBL/GenBank/DDBJ databases">
        <title>Black yeast isolated from Biological Soil Crust.</title>
        <authorList>
            <person name="Kurbessoian T."/>
        </authorList>
    </citation>
    <scope>NUCLEOTIDE SEQUENCE [LARGE SCALE GENOMIC DNA]</scope>
    <source>
        <strain evidence="1 2">CCFEE 5522</strain>
    </source>
</reference>
<accession>A0AAV9J6Z8</accession>
<name>A0AAV9J6Z8_9PEZI</name>
<evidence type="ECO:0000313" key="1">
    <source>
        <dbReference type="EMBL" id="KAK4540177.1"/>
    </source>
</evidence>
<evidence type="ECO:0000313" key="2">
    <source>
        <dbReference type="Proteomes" id="UP001324427"/>
    </source>
</evidence>
<comment type="caution">
    <text evidence="1">The sequence shown here is derived from an EMBL/GenBank/DDBJ whole genome shotgun (WGS) entry which is preliminary data.</text>
</comment>